<dbReference type="Proteomes" id="UP001595997">
    <property type="component" value="Unassembled WGS sequence"/>
</dbReference>
<keyword evidence="4" id="KW-1185">Reference proteome</keyword>
<dbReference type="InterPro" id="IPR008613">
    <property type="entry name" value="Excalibur_Ca-bd_domain"/>
</dbReference>
<dbReference type="Pfam" id="PF05901">
    <property type="entry name" value="Excalibur"/>
    <property type="match status" value="1"/>
</dbReference>
<evidence type="ECO:0000259" key="2">
    <source>
        <dbReference type="SMART" id="SM00894"/>
    </source>
</evidence>
<evidence type="ECO:0000313" key="4">
    <source>
        <dbReference type="Proteomes" id="UP001595997"/>
    </source>
</evidence>
<gene>
    <name evidence="3" type="ORF">ACFPA8_14565</name>
</gene>
<feature type="compositionally biased region" description="Low complexity" evidence="1">
    <location>
        <begin position="1"/>
        <end position="10"/>
    </location>
</feature>
<feature type="region of interest" description="Disordered" evidence="1">
    <location>
        <begin position="1"/>
        <end position="61"/>
    </location>
</feature>
<dbReference type="RefSeq" id="WP_386449442.1">
    <property type="nucleotide sequence ID" value="NZ_JBHSFH010000007.1"/>
</dbReference>
<feature type="compositionally biased region" description="Basic and acidic residues" evidence="1">
    <location>
        <begin position="49"/>
        <end position="61"/>
    </location>
</feature>
<comment type="caution">
    <text evidence="3">The sequence shown here is derived from an EMBL/GenBank/DDBJ whole genome shotgun (WGS) entry which is preliminary data.</text>
</comment>
<accession>A0ABV9ACJ7</accession>
<feature type="domain" description="Excalibur calcium-binding" evidence="2">
    <location>
        <begin position="25"/>
        <end position="61"/>
    </location>
</feature>
<sequence length="61" mass="6232">MTETVTADPSSADDADSDTGGGSTYYDNCADARAHGAAPVRRGQPGYGRHLDRDGDGVGCD</sequence>
<reference evidence="4" key="1">
    <citation type="journal article" date="2019" name="Int. J. Syst. Evol. Microbiol.">
        <title>The Global Catalogue of Microorganisms (GCM) 10K type strain sequencing project: providing services to taxonomists for standard genome sequencing and annotation.</title>
        <authorList>
            <consortium name="The Broad Institute Genomics Platform"/>
            <consortium name="The Broad Institute Genome Sequencing Center for Infectious Disease"/>
            <person name="Wu L."/>
            <person name="Ma J."/>
        </authorList>
    </citation>
    <scope>NUCLEOTIDE SEQUENCE [LARGE SCALE GENOMIC DNA]</scope>
    <source>
        <strain evidence="4">CGMCC 4.7357</strain>
    </source>
</reference>
<organism evidence="3 4">
    <name type="scientific">Streptomyces ovatisporus</name>
    <dbReference type="NCBI Taxonomy" id="1128682"/>
    <lineage>
        <taxon>Bacteria</taxon>
        <taxon>Bacillati</taxon>
        <taxon>Actinomycetota</taxon>
        <taxon>Actinomycetes</taxon>
        <taxon>Kitasatosporales</taxon>
        <taxon>Streptomycetaceae</taxon>
        <taxon>Streptomyces</taxon>
    </lineage>
</organism>
<evidence type="ECO:0000256" key="1">
    <source>
        <dbReference type="SAM" id="MobiDB-lite"/>
    </source>
</evidence>
<protein>
    <submittedName>
        <fullName evidence="3">Excalibur calcium-binding domain-containing protein</fullName>
    </submittedName>
</protein>
<evidence type="ECO:0000313" key="3">
    <source>
        <dbReference type="EMBL" id="MFC4495356.1"/>
    </source>
</evidence>
<proteinExistence type="predicted"/>
<dbReference type="EMBL" id="JBHSFH010000007">
    <property type="protein sequence ID" value="MFC4495356.1"/>
    <property type="molecule type" value="Genomic_DNA"/>
</dbReference>
<name>A0ABV9ACJ7_9ACTN</name>
<dbReference type="SMART" id="SM00894">
    <property type="entry name" value="Excalibur"/>
    <property type="match status" value="1"/>
</dbReference>